<dbReference type="EMBL" id="GBXM01059689">
    <property type="protein sequence ID" value="JAH48888.1"/>
    <property type="molecule type" value="Transcribed_RNA"/>
</dbReference>
<organism evidence="1">
    <name type="scientific">Anguilla anguilla</name>
    <name type="common">European freshwater eel</name>
    <name type="synonym">Muraena anguilla</name>
    <dbReference type="NCBI Taxonomy" id="7936"/>
    <lineage>
        <taxon>Eukaryota</taxon>
        <taxon>Metazoa</taxon>
        <taxon>Chordata</taxon>
        <taxon>Craniata</taxon>
        <taxon>Vertebrata</taxon>
        <taxon>Euteleostomi</taxon>
        <taxon>Actinopterygii</taxon>
        <taxon>Neopterygii</taxon>
        <taxon>Teleostei</taxon>
        <taxon>Anguilliformes</taxon>
        <taxon>Anguillidae</taxon>
        <taxon>Anguilla</taxon>
    </lineage>
</organism>
<protein>
    <submittedName>
        <fullName evidence="1">Uncharacterized protein</fullName>
    </submittedName>
</protein>
<sequence length="40" mass="4603">MPKADLLFFLWHIAGISHYLHSRVSIHIGLSRTLNFSIPN</sequence>
<dbReference type="AlphaFoldDB" id="A0A0E9T817"/>
<accession>A0A0E9T817</accession>
<name>A0A0E9T817_ANGAN</name>
<proteinExistence type="predicted"/>
<evidence type="ECO:0000313" key="1">
    <source>
        <dbReference type="EMBL" id="JAH48888.1"/>
    </source>
</evidence>
<reference evidence="1" key="1">
    <citation type="submission" date="2014-11" db="EMBL/GenBank/DDBJ databases">
        <authorList>
            <person name="Amaro Gonzalez C."/>
        </authorList>
    </citation>
    <scope>NUCLEOTIDE SEQUENCE</scope>
</reference>
<reference evidence="1" key="2">
    <citation type="journal article" date="2015" name="Fish Shellfish Immunol.">
        <title>Early steps in the European eel (Anguilla anguilla)-Vibrio vulnificus interaction in the gills: Role of the RtxA13 toxin.</title>
        <authorList>
            <person name="Callol A."/>
            <person name="Pajuelo D."/>
            <person name="Ebbesson L."/>
            <person name="Teles M."/>
            <person name="MacKenzie S."/>
            <person name="Amaro C."/>
        </authorList>
    </citation>
    <scope>NUCLEOTIDE SEQUENCE</scope>
</reference>